<reference evidence="2 3" key="1">
    <citation type="journal article" date="2019" name="Int. J. Syst. Evol. Microbiol.">
        <title>The Global Catalogue of Microorganisms (GCM) 10K type strain sequencing project: providing services to taxonomists for standard genome sequencing and annotation.</title>
        <authorList>
            <consortium name="The Broad Institute Genomics Platform"/>
            <consortium name="The Broad Institute Genome Sequencing Center for Infectious Disease"/>
            <person name="Wu L."/>
            <person name="Ma J."/>
        </authorList>
    </citation>
    <scope>NUCLEOTIDE SEQUENCE [LARGE SCALE GENOMIC DNA]</scope>
    <source>
        <strain evidence="2 3">JCM 16009</strain>
    </source>
</reference>
<evidence type="ECO:0000313" key="2">
    <source>
        <dbReference type="EMBL" id="GAA1869153.1"/>
    </source>
</evidence>
<feature type="domain" description="Phage FDXHR zinc binding" evidence="1">
    <location>
        <begin position="2"/>
        <end position="48"/>
    </location>
</feature>
<dbReference type="EMBL" id="BAAAQK010000024">
    <property type="protein sequence ID" value="GAA1869153.1"/>
    <property type="molecule type" value="Genomic_DNA"/>
</dbReference>
<comment type="caution">
    <text evidence="2">The sequence shown here is derived from an EMBL/GenBank/DDBJ whole genome shotgun (WGS) entry which is preliminary data.</text>
</comment>
<accession>A0ABN2NJ82</accession>
<name>A0ABN2NJ82_9PSEU</name>
<evidence type="ECO:0000259" key="1">
    <source>
        <dbReference type="Pfam" id="PF24071"/>
    </source>
</evidence>
<proteinExistence type="predicted"/>
<dbReference type="InterPro" id="IPR058158">
    <property type="entry name" value="Phage_zn-bd_3"/>
</dbReference>
<dbReference type="Pfam" id="PF24071">
    <property type="entry name" value="Phage_zn_bind_3"/>
    <property type="match status" value="1"/>
</dbReference>
<protein>
    <recommendedName>
        <fullName evidence="1">Phage FDXHR zinc binding domain-containing protein</fullName>
    </recommendedName>
</protein>
<keyword evidence="3" id="KW-1185">Reference proteome</keyword>
<dbReference type="Proteomes" id="UP001500449">
    <property type="component" value="Unassembled WGS sequence"/>
</dbReference>
<sequence>MSCCELTWVGADRAHCCRRSRGCGRVFDDAPLFDAHRPQGTCRDPREIDLAQTKNGIWLRPLDLAG</sequence>
<evidence type="ECO:0000313" key="3">
    <source>
        <dbReference type="Proteomes" id="UP001500449"/>
    </source>
</evidence>
<gene>
    <name evidence="2" type="ORF">GCM10009836_57150</name>
</gene>
<organism evidence="2 3">
    <name type="scientific">Pseudonocardia ailaonensis</name>
    <dbReference type="NCBI Taxonomy" id="367279"/>
    <lineage>
        <taxon>Bacteria</taxon>
        <taxon>Bacillati</taxon>
        <taxon>Actinomycetota</taxon>
        <taxon>Actinomycetes</taxon>
        <taxon>Pseudonocardiales</taxon>
        <taxon>Pseudonocardiaceae</taxon>
        <taxon>Pseudonocardia</taxon>
    </lineage>
</organism>